<organism evidence="1 2">
    <name type="scientific">Roseivirga thermotolerans</name>
    <dbReference type="NCBI Taxonomy" id="1758176"/>
    <lineage>
        <taxon>Bacteria</taxon>
        <taxon>Pseudomonadati</taxon>
        <taxon>Bacteroidota</taxon>
        <taxon>Cytophagia</taxon>
        <taxon>Cytophagales</taxon>
        <taxon>Roseivirgaceae</taxon>
        <taxon>Roseivirga</taxon>
    </lineage>
</organism>
<sequence length="218" mass="24559">MTKFKALITLVIFIFIINVSYAQNRLYEHPNFPQIAAKHQMIAILPFKATVNLRPKQMEQMTSEQLADMAKLEGYNIQESMYSWFLTRKGRGEMVVNVQNTVETNAILEKNGFEYNSISKYTPKELAGLLGVDAVIMGSFETSKPMSEGASIALGLLIGFWGSTDKAVLNMFIYNGEDGETLFNYNRAVNGSLGTNTDNLINRLMRKSSRKIAYTNKK</sequence>
<evidence type="ECO:0000313" key="2">
    <source>
        <dbReference type="Proteomes" id="UP000658258"/>
    </source>
</evidence>
<reference evidence="2" key="1">
    <citation type="journal article" date="2019" name="Int. J. Syst. Evol. Microbiol.">
        <title>The Global Catalogue of Microorganisms (GCM) 10K type strain sequencing project: providing services to taxonomists for standard genome sequencing and annotation.</title>
        <authorList>
            <consortium name="The Broad Institute Genomics Platform"/>
            <consortium name="The Broad Institute Genome Sequencing Center for Infectious Disease"/>
            <person name="Wu L."/>
            <person name="Ma J."/>
        </authorList>
    </citation>
    <scope>NUCLEOTIDE SEQUENCE [LARGE SCALE GENOMIC DNA]</scope>
    <source>
        <strain evidence="2">CGMCC 1.15111</strain>
    </source>
</reference>
<gene>
    <name evidence="1" type="ORF">GCM10011340_31830</name>
</gene>
<accession>A0ABQ3I8C5</accession>
<protein>
    <recommendedName>
        <fullName evidence="3">Secreted protein</fullName>
    </recommendedName>
</protein>
<dbReference type="RefSeq" id="WP_229838732.1">
    <property type="nucleotide sequence ID" value="NZ_BNAG01000004.1"/>
</dbReference>
<proteinExistence type="predicted"/>
<comment type="caution">
    <text evidence="1">The sequence shown here is derived from an EMBL/GenBank/DDBJ whole genome shotgun (WGS) entry which is preliminary data.</text>
</comment>
<dbReference type="EMBL" id="BNAG01000004">
    <property type="protein sequence ID" value="GHE72995.1"/>
    <property type="molecule type" value="Genomic_DNA"/>
</dbReference>
<dbReference type="Gene3D" id="3.40.50.10610">
    <property type="entry name" value="ABC-type transport auxiliary lipoprotein component"/>
    <property type="match status" value="1"/>
</dbReference>
<evidence type="ECO:0000313" key="1">
    <source>
        <dbReference type="EMBL" id="GHE72995.1"/>
    </source>
</evidence>
<keyword evidence="2" id="KW-1185">Reference proteome</keyword>
<name>A0ABQ3I8C5_9BACT</name>
<evidence type="ECO:0008006" key="3">
    <source>
        <dbReference type="Google" id="ProtNLM"/>
    </source>
</evidence>
<dbReference type="Proteomes" id="UP000658258">
    <property type="component" value="Unassembled WGS sequence"/>
</dbReference>